<dbReference type="InterPro" id="IPR015422">
    <property type="entry name" value="PyrdxlP-dep_Trfase_small"/>
</dbReference>
<dbReference type="Gene3D" id="3.90.1150.10">
    <property type="entry name" value="Aspartate Aminotransferase, domain 1"/>
    <property type="match status" value="1"/>
</dbReference>
<dbReference type="SUPFAM" id="SSF53383">
    <property type="entry name" value="PLP-dependent transferases"/>
    <property type="match status" value="1"/>
</dbReference>
<evidence type="ECO:0000259" key="10">
    <source>
        <dbReference type="Pfam" id="PF00155"/>
    </source>
</evidence>
<dbReference type="HAMAP" id="MF_01023">
    <property type="entry name" value="HisC_aminotrans_2"/>
    <property type="match status" value="1"/>
</dbReference>
<dbReference type="InterPro" id="IPR004839">
    <property type="entry name" value="Aminotransferase_I/II_large"/>
</dbReference>
<dbReference type="PANTHER" id="PTHR42885">
    <property type="entry name" value="HISTIDINOL-PHOSPHATE AMINOTRANSFERASE-RELATED"/>
    <property type="match status" value="1"/>
</dbReference>
<dbReference type="SMR" id="A0AAE2RTQ0"/>
<protein>
    <recommendedName>
        <fullName evidence="9">Histidinol-phosphate aminotransferase</fullName>
        <ecNumber evidence="9">2.6.1.9</ecNumber>
    </recommendedName>
    <alternativeName>
        <fullName evidence="9">Imidazole acetol-phosphate transaminase</fullName>
    </alternativeName>
</protein>
<evidence type="ECO:0000256" key="7">
    <source>
        <dbReference type="ARBA" id="ARBA00022898"/>
    </source>
</evidence>
<dbReference type="NCBIfam" id="TIGR01141">
    <property type="entry name" value="hisC"/>
    <property type="match status" value="1"/>
</dbReference>
<dbReference type="PROSITE" id="PS00599">
    <property type="entry name" value="AA_TRANSFER_CLASS_2"/>
    <property type="match status" value="1"/>
</dbReference>
<organism evidence="11 12">
    <name type="scientific">Clostridium beijerinckii</name>
    <name type="common">Clostridium MP</name>
    <dbReference type="NCBI Taxonomy" id="1520"/>
    <lineage>
        <taxon>Bacteria</taxon>
        <taxon>Bacillati</taxon>
        <taxon>Bacillota</taxon>
        <taxon>Clostridia</taxon>
        <taxon>Eubacteriales</taxon>
        <taxon>Clostridiaceae</taxon>
        <taxon>Clostridium</taxon>
    </lineage>
</organism>
<dbReference type="InterPro" id="IPR005861">
    <property type="entry name" value="HisP_aminotrans"/>
</dbReference>
<evidence type="ECO:0000256" key="5">
    <source>
        <dbReference type="ARBA" id="ARBA00022605"/>
    </source>
</evidence>
<reference evidence="11" key="1">
    <citation type="submission" date="2020-11" db="EMBL/GenBank/DDBJ databases">
        <authorList>
            <person name="Thieme N."/>
            <person name="Liebl W."/>
            <person name="Zverlov V."/>
        </authorList>
    </citation>
    <scope>NUCLEOTIDE SEQUENCE</scope>
    <source>
        <strain evidence="11">NT08</strain>
    </source>
</reference>
<dbReference type="GO" id="GO:0000105">
    <property type="term" value="P:L-histidine biosynthetic process"/>
    <property type="evidence" value="ECO:0007669"/>
    <property type="project" value="UniProtKB-UniRule"/>
</dbReference>
<evidence type="ECO:0000256" key="1">
    <source>
        <dbReference type="ARBA" id="ARBA00001933"/>
    </source>
</evidence>
<keyword evidence="6 9" id="KW-0808">Transferase</keyword>
<dbReference type="EMBL" id="JADOEF010000001">
    <property type="protein sequence ID" value="MBF7811412.1"/>
    <property type="molecule type" value="Genomic_DNA"/>
</dbReference>
<evidence type="ECO:0000256" key="2">
    <source>
        <dbReference type="ARBA" id="ARBA00007970"/>
    </source>
</evidence>
<dbReference type="GO" id="GO:0030170">
    <property type="term" value="F:pyridoxal phosphate binding"/>
    <property type="evidence" value="ECO:0007669"/>
    <property type="project" value="InterPro"/>
</dbReference>
<comment type="caution">
    <text evidence="11">The sequence shown here is derived from an EMBL/GenBank/DDBJ whole genome shotgun (WGS) entry which is preliminary data.</text>
</comment>
<dbReference type="InterPro" id="IPR001917">
    <property type="entry name" value="Aminotrans_II_pyridoxalP_BS"/>
</dbReference>
<sequence length="358" mass="41271">MSKYWNDKVREIEPYVPGEQPKDRKYIKLNTNENPYPPSDKVLEAMRNAVNGDLKLYPDPTCSELTSEIANYYKLDENEIFIGNGSDEILAFSFMTFFSKNKKILFPDISYTFYKVYAELFDLNYELVKLDDNFDIPLEELKKTNGGVIIPNPNAPTGKYINTESLKSLIEANKDRVVIIDEAYIDFGGQSMVKYMHEYDNLLVIQTLSKSRSLAGLRVGFALGHKDLIEGLNRIKNSINSYTIDRVALAGAKAAIQDSKYFEEITKKIVKTREKVVKELEKLDFRVLKSESNFVFASHNNASGKFIYENLKCQGILVRYFDKERIDNFLRITIGTNEEMDILIEKLRFILSNNQKEL</sequence>
<gene>
    <name evidence="9" type="primary">hisC</name>
    <name evidence="11" type="ORF">IS491_22630</name>
</gene>
<comment type="cofactor">
    <cofactor evidence="1 9">
        <name>pyridoxal 5'-phosphate</name>
        <dbReference type="ChEBI" id="CHEBI:597326"/>
    </cofactor>
</comment>
<name>A0AAE2RTQ0_CLOBE</name>
<dbReference type="InterPro" id="IPR015421">
    <property type="entry name" value="PyrdxlP-dep_Trfase_major"/>
</dbReference>
<evidence type="ECO:0000256" key="9">
    <source>
        <dbReference type="HAMAP-Rule" id="MF_01023"/>
    </source>
</evidence>
<comment type="catalytic activity">
    <reaction evidence="9">
        <text>L-histidinol phosphate + 2-oxoglutarate = 3-(imidazol-4-yl)-2-oxopropyl phosphate + L-glutamate</text>
        <dbReference type="Rhea" id="RHEA:23744"/>
        <dbReference type="ChEBI" id="CHEBI:16810"/>
        <dbReference type="ChEBI" id="CHEBI:29985"/>
        <dbReference type="ChEBI" id="CHEBI:57766"/>
        <dbReference type="ChEBI" id="CHEBI:57980"/>
        <dbReference type="EC" id="2.6.1.9"/>
    </reaction>
</comment>
<dbReference type="EC" id="2.6.1.9" evidence="9"/>
<evidence type="ECO:0000313" key="11">
    <source>
        <dbReference type="EMBL" id="MBF7811412.1"/>
    </source>
</evidence>
<keyword evidence="7 9" id="KW-0663">Pyridoxal phosphate</keyword>
<dbReference type="RefSeq" id="WP_011969135.1">
    <property type="nucleotide sequence ID" value="NZ_CP073279.1"/>
</dbReference>
<evidence type="ECO:0000256" key="3">
    <source>
        <dbReference type="ARBA" id="ARBA00011738"/>
    </source>
</evidence>
<evidence type="ECO:0000313" key="12">
    <source>
        <dbReference type="Proteomes" id="UP000631418"/>
    </source>
</evidence>
<dbReference type="AlphaFoldDB" id="A0AAE2RTQ0"/>
<evidence type="ECO:0000256" key="6">
    <source>
        <dbReference type="ARBA" id="ARBA00022679"/>
    </source>
</evidence>
<dbReference type="Proteomes" id="UP000631418">
    <property type="component" value="Unassembled WGS sequence"/>
</dbReference>
<evidence type="ECO:0000256" key="8">
    <source>
        <dbReference type="ARBA" id="ARBA00023102"/>
    </source>
</evidence>
<keyword evidence="8 9" id="KW-0368">Histidine biosynthesis</keyword>
<proteinExistence type="inferred from homology"/>
<dbReference type="GO" id="GO:0004400">
    <property type="term" value="F:histidinol-phosphate transaminase activity"/>
    <property type="evidence" value="ECO:0007669"/>
    <property type="project" value="UniProtKB-UniRule"/>
</dbReference>
<dbReference type="InterPro" id="IPR015424">
    <property type="entry name" value="PyrdxlP-dep_Trfase"/>
</dbReference>
<dbReference type="CDD" id="cd00609">
    <property type="entry name" value="AAT_like"/>
    <property type="match status" value="1"/>
</dbReference>
<dbReference type="Gene3D" id="3.40.640.10">
    <property type="entry name" value="Type I PLP-dependent aspartate aminotransferase-like (Major domain)"/>
    <property type="match status" value="1"/>
</dbReference>
<dbReference type="PANTHER" id="PTHR42885:SF2">
    <property type="entry name" value="HISTIDINOL-PHOSPHATE AMINOTRANSFERASE"/>
    <property type="match status" value="1"/>
</dbReference>
<feature type="modified residue" description="N6-(pyridoxal phosphate)lysine" evidence="9">
    <location>
        <position position="210"/>
    </location>
</feature>
<comment type="pathway">
    <text evidence="9">Amino-acid biosynthesis; L-histidine biosynthesis; L-histidine from 5-phospho-alpha-D-ribose 1-diphosphate: step 7/9.</text>
</comment>
<keyword evidence="4 9" id="KW-0032">Aminotransferase</keyword>
<comment type="similarity">
    <text evidence="2 9">Belongs to the class-II pyridoxal-phosphate-dependent aminotransferase family. Histidinol-phosphate aminotransferase subfamily.</text>
</comment>
<evidence type="ECO:0000256" key="4">
    <source>
        <dbReference type="ARBA" id="ARBA00022576"/>
    </source>
</evidence>
<comment type="subunit">
    <text evidence="3 9">Homodimer.</text>
</comment>
<dbReference type="OMA" id="PTFDGYP"/>
<accession>A0AAE2RTQ0</accession>
<keyword evidence="5 9" id="KW-0028">Amino-acid biosynthesis</keyword>
<feature type="domain" description="Aminotransferase class I/classII large" evidence="10">
    <location>
        <begin position="25"/>
        <end position="347"/>
    </location>
</feature>
<dbReference type="Pfam" id="PF00155">
    <property type="entry name" value="Aminotran_1_2"/>
    <property type="match status" value="1"/>
</dbReference>